<dbReference type="RefSeq" id="WP_062153604.1">
    <property type="nucleotide sequence ID" value="NZ_KQ947990.1"/>
</dbReference>
<gene>
    <name evidence="2" type="ORF">AQI70_24440</name>
</gene>
<accession>A0A124GYW5</accession>
<evidence type="ECO:0000313" key="2">
    <source>
        <dbReference type="EMBL" id="KUM72438.1"/>
    </source>
</evidence>
<proteinExistence type="predicted"/>
<evidence type="ECO:0000313" key="3">
    <source>
        <dbReference type="Proteomes" id="UP000054024"/>
    </source>
</evidence>
<feature type="transmembrane region" description="Helical" evidence="1">
    <location>
        <begin position="37"/>
        <end position="54"/>
    </location>
</feature>
<keyword evidence="1" id="KW-1133">Transmembrane helix</keyword>
<keyword evidence="3" id="KW-1185">Reference proteome</keyword>
<evidence type="ECO:0000256" key="1">
    <source>
        <dbReference type="SAM" id="Phobius"/>
    </source>
</evidence>
<dbReference type="OrthoDB" id="4325523at2"/>
<protein>
    <submittedName>
        <fullName evidence="2">Uncharacterized protein</fullName>
    </submittedName>
</protein>
<comment type="caution">
    <text evidence="2">The sequence shown here is derived from an EMBL/GenBank/DDBJ whole genome shotgun (WGS) entry which is preliminary data.</text>
</comment>
<name>A0A124GYW5_9ACTN</name>
<dbReference type="Proteomes" id="UP000054024">
    <property type="component" value="Unassembled WGS sequence"/>
</dbReference>
<organism evidence="2 3">
    <name type="scientific">Streptomyces curacoi</name>
    <dbReference type="NCBI Taxonomy" id="146536"/>
    <lineage>
        <taxon>Bacteria</taxon>
        <taxon>Bacillati</taxon>
        <taxon>Actinomycetota</taxon>
        <taxon>Actinomycetes</taxon>
        <taxon>Kitasatosporales</taxon>
        <taxon>Streptomycetaceae</taxon>
        <taxon>Streptomyces</taxon>
    </lineage>
</organism>
<dbReference type="AlphaFoldDB" id="A0A124GYW5"/>
<keyword evidence="1" id="KW-0812">Transmembrane</keyword>
<reference evidence="2 3" key="1">
    <citation type="submission" date="2015-10" db="EMBL/GenBank/DDBJ databases">
        <title>Draft genome sequence of Streptomyces curacoi DSM 40107, type strain for the species Streptomyces curacoi.</title>
        <authorList>
            <person name="Ruckert C."/>
            <person name="Winkler A."/>
            <person name="Kalinowski J."/>
            <person name="Kampfer P."/>
            <person name="Glaeser S."/>
        </authorList>
    </citation>
    <scope>NUCLEOTIDE SEQUENCE [LARGE SCALE GENOMIC DNA]</scope>
    <source>
        <strain evidence="2 3">DSM 40107</strain>
    </source>
</reference>
<sequence>MRRLAGLVILIAAAALAFWLALGPSADWEGPVRFARFALVLGCMATIAGSVRLIHPDRPEEEPAQTDG</sequence>
<keyword evidence="1" id="KW-0472">Membrane</keyword>
<dbReference type="EMBL" id="LMWJ01000017">
    <property type="protein sequence ID" value="KUM72438.1"/>
    <property type="molecule type" value="Genomic_DNA"/>
</dbReference>
<dbReference type="STRING" id="146536.AQI70_24440"/>